<feature type="region of interest" description="Disordered" evidence="4">
    <location>
        <begin position="1"/>
        <end position="27"/>
    </location>
</feature>
<dbReference type="PANTHER" id="PTHR33217">
    <property type="entry name" value="TRANSPOSASE FOR INSERTION SEQUENCE ELEMENT IS1081"/>
    <property type="match status" value="1"/>
</dbReference>
<dbReference type="EMBL" id="LAZR01037881">
    <property type="protein sequence ID" value="KKL21022.1"/>
    <property type="molecule type" value="Genomic_DNA"/>
</dbReference>
<comment type="caution">
    <text evidence="5">The sequence shown here is derived from an EMBL/GenBank/DDBJ whole genome shotgun (WGS) entry which is preliminary data.</text>
</comment>
<keyword evidence="2" id="KW-0238">DNA-binding</keyword>
<feature type="compositionally biased region" description="Polar residues" evidence="4">
    <location>
        <begin position="1"/>
        <end position="20"/>
    </location>
</feature>
<keyword evidence="1" id="KW-0815">Transposition</keyword>
<protein>
    <recommendedName>
        <fullName evidence="6">Mutator family transposase</fullName>
    </recommendedName>
</protein>
<dbReference type="GO" id="GO:0006313">
    <property type="term" value="P:DNA transposition"/>
    <property type="evidence" value="ECO:0007669"/>
    <property type="project" value="InterPro"/>
</dbReference>
<proteinExistence type="predicted"/>
<evidence type="ECO:0000256" key="3">
    <source>
        <dbReference type="ARBA" id="ARBA00023172"/>
    </source>
</evidence>
<dbReference type="Pfam" id="PF00872">
    <property type="entry name" value="Transposase_mut"/>
    <property type="match status" value="1"/>
</dbReference>
<evidence type="ECO:0000256" key="1">
    <source>
        <dbReference type="ARBA" id="ARBA00022578"/>
    </source>
</evidence>
<name>A0A0F9C446_9ZZZZ</name>
<accession>A0A0F9C446</accession>
<reference evidence="5" key="1">
    <citation type="journal article" date="2015" name="Nature">
        <title>Complex archaea that bridge the gap between prokaryotes and eukaryotes.</title>
        <authorList>
            <person name="Spang A."/>
            <person name="Saw J.H."/>
            <person name="Jorgensen S.L."/>
            <person name="Zaremba-Niedzwiedzka K."/>
            <person name="Martijn J."/>
            <person name="Lind A.E."/>
            <person name="van Eijk R."/>
            <person name="Schleper C."/>
            <person name="Guy L."/>
            <person name="Ettema T.J."/>
        </authorList>
    </citation>
    <scope>NUCLEOTIDE SEQUENCE</scope>
</reference>
<sequence>MVDCPSSGSRTQVGSVTTGHWESRRFRGGPCRARATRNQLIQIRGLVKDLIVSFDFVDYRQGSKRVQPMHEHPPFLPDRDLSGTNGKQVGFSFLTGQLSDQSHVTDQMRDKLPRLSGLMDDSEEDVLAYMTFPHQHRTKLHSTNPIERLNGEIKRRTDVGGIFPNEAAIRRLVGAILMEQTEKWTVQRAPHMTLETLAPVCDDPIISLPATQTD</sequence>
<gene>
    <name evidence="5" type="ORF">LCGC14_2449630</name>
</gene>
<organism evidence="5">
    <name type="scientific">marine sediment metagenome</name>
    <dbReference type="NCBI Taxonomy" id="412755"/>
    <lineage>
        <taxon>unclassified sequences</taxon>
        <taxon>metagenomes</taxon>
        <taxon>ecological metagenomes</taxon>
    </lineage>
</organism>
<evidence type="ECO:0000313" key="5">
    <source>
        <dbReference type="EMBL" id="KKL21022.1"/>
    </source>
</evidence>
<dbReference type="GO" id="GO:0003677">
    <property type="term" value="F:DNA binding"/>
    <property type="evidence" value="ECO:0007669"/>
    <property type="project" value="UniProtKB-KW"/>
</dbReference>
<evidence type="ECO:0000256" key="2">
    <source>
        <dbReference type="ARBA" id="ARBA00023125"/>
    </source>
</evidence>
<dbReference type="InterPro" id="IPR001207">
    <property type="entry name" value="Transposase_mutator"/>
</dbReference>
<keyword evidence="3" id="KW-0233">DNA recombination</keyword>
<dbReference type="PANTHER" id="PTHR33217:SF7">
    <property type="entry name" value="TRANSPOSASE FOR INSERTION SEQUENCE ELEMENT IS1081"/>
    <property type="match status" value="1"/>
</dbReference>
<evidence type="ECO:0000256" key="4">
    <source>
        <dbReference type="SAM" id="MobiDB-lite"/>
    </source>
</evidence>
<dbReference type="AlphaFoldDB" id="A0A0F9C446"/>
<evidence type="ECO:0008006" key="6">
    <source>
        <dbReference type="Google" id="ProtNLM"/>
    </source>
</evidence>
<dbReference type="GO" id="GO:0004803">
    <property type="term" value="F:transposase activity"/>
    <property type="evidence" value="ECO:0007669"/>
    <property type="project" value="InterPro"/>
</dbReference>